<reference evidence="3" key="1">
    <citation type="submission" date="2020-09" db="EMBL/GenBank/DDBJ databases">
        <title>Iningainema tapete sp. nov. (Scytonemataceae, Cyanobacteria) from greenhouses in central Florida (USA) produces two types of nodularin with biosynthetic potential for microcystin-LR and anabaenopeptins.</title>
        <authorList>
            <person name="Berthold D.E."/>
            <person name="Lefler F.W."/>
            <person name="Huang I.-S."/>
            <person name="Abdulla H."/>
            <person name="Zimba P.V."/>
            <person name="Laughinghouse H.D. IV."/>
        </authorList>
    </citation>
    <scope>NUCLEOTIDE SEQUENCE</scope>
    <source>
        <strain evidence="3">BLCCT55</strain>
    </source>
</reference>
<keyword evidence="4" id="KW-1185">Reference proteome</keyword>
<dbReference type="SUPFAM" id="SSF51120">
    <property type="entry name" value="beta-Roll"/>
    <property type="match status" value="1"/>
</dbReference>
<evidence type="ECO:0000313" key="4">
    <source>
        <dbReference type="Proteomes" id="UP000629098"/>
    </source>
</evidence>
<keyword evidence="2" id="KW-0964">Secreted</keyword>
<dbReference type="GO" id="GO:0005576">
    <property type="term" value="C:extracellular region"/>
    <property type="evidence" value="ECO:0007669"/>
    <property type="project" value="UniProtKB-SubCell"/>
</dbReference>
<dbReference type="InterPro" id="IPR018511">
    <property type="entry name" value="Hemolysin-typ_Ca-bd_CS"/>
</dbReference>
<dbReference type="InterPro" id="IPR001343">
    <property type="entry name" value="Hemolysn_Ca-bd"/>
</dbReference>
<organism evidence="3 4">
    <name type="scientific">Iningainema tapete BLCC-T55</name>
    <dbReference type="NCBI Taxonomy" id="2748662"/>
    <lineage>
        <taxon>Bacteria</taxon>
        <taxon>Bacillati</taxon>
        <taxon>Cyanobacteriota</taxon>
        <taxon>Cyanophyceae</taxon>
        <taxon>Nostocales</taxon>
        <taxon>Scytonemataceae</taxon>
        <taxon>Iningainema tapete</taxon>
    </lineage>
</organism>
<dbReference type="Proteomes" id="UP000629098">
    <property type="component" value="Unassembled WGS sequence"/>
</dbReference>
<name>A0A8J6XIR6_9CYAN</name>
<dbReference type="EMBL" id="JACXAE010000049">
    <property type="protein sequence ID" value="MBD2773156.1"/>
    <property type="molecule type" value="Genomic_DNA"/>
</dbReference>
<proteinExistence type="predicted"/>
<dbReference type="GO" id="GO:0005509">
    <property type="term" value="F:calcium ion binding"/>
    <property type="evidence" value="ECO:0007669"/>
    <property type="project" value="InterPro"/>
</dbReference>
<sequence length="351" mass="37199">MRNSHIDWSNNRGLGMHSNGGYEDFRLIDGWETPFHANTNTMPINETTRSVSILIKDDRNYSSSGGSGRHDGNNTVVLTIQDPNFPVGFAQEVYIFTEEEAKNNGGNINKQIPLQADSNIKAVTIIIEDNDLGEDFNLTPIRGTAGADTLSGTAKGDAIYGYEGNDTLYGLGGSDSLYGFGGDDTIYGGDGNDYIYGLSGNDNLSGEAGNDTIDGGEGNDYLNGGSGNDYLFGWNGNDTLIGGLGNDQLQGEAGNDTLIGGVGSDTLTGGSGADTFVFNYLSEEGTDTITDFNYLEGDKIQVSQVGFGVTSINEFTYNNTTGALLFNGWQFATLQANLGSGFIPSLDIVLV</sequence>
<comment type="subcellular location">
    <subcellularLocation>
        <location evidence="1">Secreted</location>
    </subcellularLocation>
</comment>
<accession>A0A8J6XIR6</accession>
<dbReference type="PANTHER" id="PTHR38340:SF1">
    <property type="entry name" value="S-LAYER PROTEIN"/>
    <property type="match status" value="1"/>
</dbReference>
<dbReference type="PROSITE" id="PS00330">
    <property type="entry name" value="HEMOLYSIN_CALCIUM"/>
    <property type="match status" value="2"/>
</dbReference>
<dbReference type="PRINTS" id="PR00313">
    <property type="entry name" value="CABNDNGRPT"/>
</dbReference>
<evidence type="ECO:0000256" key="1">
    <source>
        <dbReference type="ARBA" id="ARBA00004613"/>
    </source>
</evidence>
<dbReference type="InterPro" id="IPR050557">
    <property type="entry name" value="RTX_toxin/Mannuronan_C5-epim"/>
</dbReference>
<dbReference type="RefSeq" id="WP_190828589.1">
    <property type="nucleotide sequence ID" value="NZ_CAWPPI010000049.1"/>
</dbReference>
<dbReference type="AlphaFoldDB" id="A0A8J6XIR6"/>
<evidence type="ECO:0000313" key="3">
    <source>
        <dbReference type="EMBL" id="MBD2773156.1"/>
    </source>
</evidence>
<evidence type="ECO:0000256" key="2">
    <source>
        <dbReference type="ARBA" id="ARBA00022525"/>
    </source>
</evidence>
<protein>
    <submittedName>
        <fullName evidence="3">Calcium-binding protein</fullName>
    </submittedName>
</protein>
<dbReference type="Gene3D" id="2.150.10.10">
    <property type="entry name" value="Serralysin-like metalloprotease, C-terminal"/>
    <property type="match status" value="3"/>
</dbReference>
<dbReference type="InterPro" id="IPR011049">
    <property type="entry name" value="Serralysin-like_metalloprot_C"/>
</dbReference>
<gene>
    <name evidence="3" type="ORF">ICL16_14045</name>
</gene>
<dbReference type="PANTHER" id="PTHR38340">
    <property type="entry name" value="S-LAYER PROTEIN"/>
    <property type="match status" value="1"/>
</dbReference>
<dbReference type="Pfam" id="PF00353">
    <property type="entry name" value="HemolysinCabind"/>
    <property type="match status" value="3"/>
</dbReference>
<comment type="caution">
    <text evidence="3">The sequence shown here is derived from an EMBL/GenBank/DDBJ whole genome shotgun (WGS) entry which is preliminary data.</text>
</comment>